<name>A0ABQ4PBJ7_SHECO</name>
<protein>
    <submittedName>
        <fullName evidence="1">Uncharacterized protein</fullName>
    </submittedName>
</protein>
<proteinExistence type="predicted"/>
<evidence type="ECO:0000313" key="2">
    <source>
        <dbReference type="Proteomes" id="UP000773469"/>
    </source>
</evidence>
<dbReference type="Proteomes" id="UP000773469">
    <property type="component" value="Unassembled WGS sequence"/>
</dbReference>
<evidence type="ECO:0000313" key="1">
    <source>
        <dbReference type="EMBL" id="GIU44929.1"/>
    </source>
</evidence>
<dbReference type="EMBL" id="BPEU01000029">
    <property type="protein sequence ID" value="GIU44929.1"/>
    <property type="molecule type" value="Genomic_DNA"/>
</dbReference>
<comment type="caution">
    <text evidence="1">The sequence shown here is derived from an EMBL/GenBank/DDBJ whole genome shotgun (WGS) entry which is preliminary data.</text>
</comment>
<dbReference type="RefSeq" id="WP_220757467.1">
    <property type="nucleotide sequence ID" value="NZ_BPEU01000029.1"/>
</dbReference>
<accession>A0ABQ4PBJ7</accession>
<organism evidence="1 2">
    <name type="scientific">Shewanella colwelliana</name>
    <name type="common">Alteromonas colwelliana</name>
    <dbReference type="NCBI Taxonomy" id="23"/>
    <lineage>
        <taxon>Bacteria</taxon>
        <taxon>Pseudomonadati</taxon>
        <taxon>Pseudomonadota</taxon>
        <taxon>Gammaproteobacteria</taxon>
        <taxon>Alteromonadales</taxon>
        <taxon>Shewanellaceae</taxon>
        <taxon>Shewanella</taxon>
    </lineage>
</organism>
<reference evidence="1 2" key="1">
    <citation type="submission" date="2021-05" db="EMBL/GenBank/DDBJ databases">
        <title>Molecular characterization for Shewanella algae harboring chromosomal blaOXA-55-like strains isolated from clinical and environment sample.</title>
        <authorList>
            <person name="Ohama Y."/>
            <person name="Aoki K."/>
            <person name="Harada S."/>
            <person name="Moriya K."/>
            <person name="Ishii Y."/>
            <person name="Tateda K."/>
        </authorList>
    </citation>
    <scope>NUCLEOTIDE SEQUENCE [LARGE SCALE GENOMIC DNA]</scope>
    <source>
        <strain evidence="1 2">MBTL60-118</strain>
    </source>
</reference>
<sequence length="227" mass="24229">MPLTMGSYSQKTIEYGLHVQNKPMWNISSSNKALYENLISFFEASEGEIQIPETTPIRQVDIFSSPSGFTISNFSDSGVCDAERAQTAIGYNGYTNVYLCSGAEFFTSMAATFGTITLCFGPQGAVACAPAIAGLTGTLFILDRQVKSCNADYTAKSKALDNCLSANGISNEKKITGNEDGNPGAGSVGSFSRPGGGYKMTCTSYTTAMTSGIPQYTFCSNYRVDYI</sequence>
<keyword evidence="2" id="KW-1185">Reference proteome</keyword>
<gene>
    <name evidence="1" type="ORF">TUM3794_34060</name>
</gene>